<dbReference type="PROSITE" id="PS00108">
    <property type="entry name" value="PROTEIN_KINASE_ST"/>
    <property type="match status" value="1"/>
</dbReference>
<sequence length="268" mass="30058">PHILSCPTPKTHSTNGKLIPVEVAVMKKVGRESVDSEGKSAPVSLLDWYNLHQEVILVQERPVPSHDLFCHIDASGGCLNEEEAKIIMKQLVDAAIHLEKNGVFHRDIKSENILIETGSEVPRVRLIDFGLTSPGPHRLCLYLVGTRDHSPPEWLWFGGYTAGPTTVWQLGVVLFEMVHRSSQFRTIDFLMDRIHIRSTLSEKACLAGLPEERPTLEKLKSHSWLSEPPHGVADRKTSKRSSSLDYPSLVCVHFVGIRINLILAGFFY</sequence>
<dbReference type="InterPro" id="IPR000719">
    <property type="entry name" value="Prot_kinase_dom"/>
</dbReference>
<evidence type="ECO:0000256" key="4">
    <source>
        <dbReference type="ARBA" id="ARBA00022679"/>
    </source>
</evidence>
<organism evidence="11">
    <name type="scientific">Stegastes partitus</name>
    <name type="common">bicolor damselfish</name>
    <dbReference type="NCBI Taxonomy" id="144197"/>
    <lineage>
        <taxon>Eukaryota</taxon>
        <taxon>Metazoa</taxon>
        <taxon>Chordata</taxon>
        <taxon>Craniata</taxon>
        <taxon>Vertebrata</taxon>
        <taxon>Euteleostomi</taxon>
        <taxon>Actinopterygii</taxon>
        <taxon>Neopterygii</taxon>
        <taxon>Teleostei</taxon>
        <taxon>Neoteleostei</taxon>
        <taxon>Acanthomorphata</taxon>
        <taxon>Ovalentaria</taxon>
        <taxon>Pomacentridae</taxon>
        <taxon>Stegastes</taxon>
    </lineage>
</organism>
<evidence type="ECO:0000313" key="11">
    <source>
        <dbReference type="Ensembl" id="ENSSPAP00000025869.1"/>
    </source>
</evidence>
<comment type="catalytic activity">
    <reaction evidence="8">
        <text>L-threonyl-[protein] + ATP = O-phospho-L-threonyl-[protein] + ADP + H(+)</text>
        <dbReference type="Rhea" id="RHEA:46608"/>
        <dbReference type="Rhea" id="RHEA-COMP:11060"/>
        <dbReference type="Rhea" id="RHEA-COMP:11605"/>
        <dbReference type="ChEBI" id="CHEBI:15378"/>
        <dbReference type="ChEBI" id="CHEBI:30013"/>
        <dbReference type="ChEBI" id="CHEBI:30616"/>
        <dbReference type="ChEBI" id="CHEBI:61977"/>
        <dbReference type="ChEBI" id="CHEBI:456216"/>
        <dbReference type="EC" id="2.7.11.1"/>
    </reaction>
</comment>
<dbReference type="GO" id="GO:0005524">
    <property type="term" value="F:ATP binding"/>
    <property type="evidence" value="ECO:0007669"/>
    <property type="project" value="UniProtKB-KW"/>
</dbReference>
<evidence type="ECO:0000256" key="2">
    <source>
        <dbReference type="ARBA" id="ARBA00012513"/>
    </source>
</evidence>
<comment type="catalytic activity">
    <reaction evidence="9">
        <text>L-seryl-[protein] + ATP = O-phospho-L-seryl-[protein] + ADP + H(+)</text>
        <dbReference type="Rhea" id="RHEA:17989"/>
        <dbReference type="Rhea" id="RHEA-COMP:9863"/>
        <dbReference type="Rhea" id="RHEA-COMP:11604"/>
        <dbReference type="ChEBI" id="CHEBI:15378"/>
        <dbReference type="ChEBI" id="CHEBI:29999"/>
        <dbReference type="ChEBI" id="CHEBI:30616"/>
        <dbReference type="ChEBI" id="CHEBI:83421"/>
        <dbReference type="ChEBI" id="CHEBI:456216"/>
        <dbReference type="EC" id="2.7.11.1"/>
    </reaction>
</comment>
<dbReference type="Gene3D" id="1.10.510.10">
    <property type="entry name" value="Transferase(Phosphotransferase) domain 1"/>
    <property type="match status" value="1"/>
</dbReference>
<proteinExistence type="inferred from homology"/>
<dbReference type="Gene3D" id="3.30.200.20">
    <property type="entry name" value="Phosphorylase Kinase, domain 1"/>
    <property type="match status" value="1"/>
</dbReference>
<protein>
    <recommendedName>
        <fullName evidence="2">non-specific serine/threonine protein kinase</fullName>
        <ecNumber evidence="2">2.7.11.1</ecNumber>
    </recommendedName>
</protein>
<dbReference type="SMART" id="SM00220">
    <property type="entry name" value="S_TKc"/>
    <property type="match status" value="1"/>
</dbReference>
<dbReference type="Ensembl" id="ENSSPAT00000026294.1">
    <property type="protein sequence ID" value="ENSSPAP00000025869.1"/>
    <property type="gene ID" value="ENSSPAG00000019499.1"/>
</dbReference>
<keyword evidence="7" id="KW-0067">ATP-binding</keyword>
<evidence type="ECO:0000259" key="10">
    <source>
        <dbReference type="PROSITE" id="PS50011"/>
    </source>
</evidence>
<dbReference type="GO" id="GO:0043066">
    <property type="term" value="P:negative regulation of apoptotic process"/>
    <property type="evidence" value="ECO:0007669"/>
    <property type="project" value="TreeGrafter"/>
</dbReference>
<evidence type="ECO:0000256" key="7">
    <source>
        <dbReference type="ARBA" id="ARBA00022840"/>
    </source>
</evidence>
<evidence type="ECO:0000256" key="8">
    <source>
        <dbReference type="ARBA" id="ARBA00047899"/>
    </source>
</evidence>
<reference evidence="11" key="1">
    <citation type="submission" date="2023-09" db="UniProtKB">
        <authorList>
            <consortium name="Ensembl"/>
        </authorList>
    </citation>
    <scope>IDENTIFICATION</scope>
</reference>
<dbReference type="STRING" id="144197.ENSSPAP00000025869"/>
<evidence type="ECO:0000256" key="1">
    <source>
        <dbReference type="ARBA" id="ARBA00005505"/>
    </source>
</evidence>
<keyword evidence="6" id="KW-0418">Kinase</keyword>
<name>A0A3B5B6Y7_9TELE</name>
<comment type="similarity">
    <text evidence="1">Belongs to the protein kinase superfamily. CAMK Ser/Thr protein kinase family. PIM subfamily.</text>
</comment>
<dbReference type="GeneTree" id="ENSGT00950000182996"/>
<feature type="domain" description="Protein kinase" evidence="10">
    <location>
        <begin position="1"/>
        <end position="225"/>
    </location>
</feature>
<evidence type="ECO:0000256" key="5">
    <source>
        <dbReference type="ARBA" id="ARBA00022741"/>
    </source>
</evidence>
<evidence type="ECO:0000256" key="3">
    <source>
        <dbReference type="ARBA" id="ARBA00022527"/>
    </source>
</evidence>
<dbReference type="GO" id="GO:0007346">
    <property type="term" value="P:regulation of mitotic cell cycle"/>
    <property type="evidence" value="ECO:0007669"/>
    <property type="project" value="TreeGrafter"/>
</dbReference>
<dbReference type="EC" id="2.7.11.1" evidence="2"/>
<dbReference type="InterPro" id="IPR051138">
    <property type="entry name" value="PIM_Ser/Thr_kinase"/>
</dbReference>
<keyword evidence="5" id="KW-0547">Nucleotide-binding</keyword>
<dbReference type="AlphaFoldDB" id="A0A3B5B6Y7"/>
<keyword evidence="3" id="KW-0723">Serine/threonine-protein kinase</keyword>
<dbReference type="PROSITE" id="PS50011">
    <property type="entry name" value="PROTEIN_KINASE_DOM"/>
    <property type="match status" value="1"/>
</dbReference>
<dbReference type="PANTHER" id="PTHR22984">
    <property type="entry name" value="SERINE/THREONINE-PROTEIN KINASE PIM"/>
    <property type="match status" value="1"/>
</dbReference>
<evidence type="ECO:0000256" key="9">
    <source>
        <dbReference type="ARBA" id="ARBA00048679"/>
    </source>
</evidence>
<dbReference type="GO" id="GO:0005737">
    <property type="term" value="C:cytoplasm"/>
    <property type="evidence" value="ECO:0007669"/>
    <property type="project" value="TreeGrafter"/>
</dbReference>
<dbReference type="InterPro" id="IPR008271">
    <property type="entry name" value="Ser/Thr_kinase_AS"/>
</dbReference>
<evidence type="ECO:0000256" key="6">
    <source>
        <dbReference type="ARBA" id="ARBA00022777"/>
    </source>
</evidence>
<dbReference type="SUPFAM" id="SSF56112">
    <property type="entry name" value="Protein kinase-like (PK-like)"/>
    <property type="match status" value="1"/>
</dbReference>
<dbReference type="Pfam" id="PF00069">
    <property type="entry name" value="Pkinase"/>
    <property type="match status" value="1"/>
</dbReference>
<keyword evidence="4" id="KW-0808">Transferase</keyword>
<dbReference type="GO" id="GO:0004674">
    <property type="term" value="F:protein serine/threonine kinase activity"/>
    <property type="evidence" value="ECO:0007669"/>
    <property type="project" value="UniProtKB-KW"/>
</dbReference>
<accession>A0A3B5B6Y7</accession>
<dbReference type="PANTHER" id="PTHR22984:SF11">
    <property type="entry name" value="AURORA KINASE-RELATED"/>
    <property type="match status" value="1"/>
</dbReference>
<dbReference type="InterPro" id="IPR011009">
    <property type="entry name" value="Kinase-like_dom_sf"/>
</dbReference>